<dbReference type="InterPro" id="IPR028325">
    <property type="entry name" value="VG_K_chnl"/>
</dbReference>
<evidence type="ECO:0000259" key="14">
    <source>
        <dbReference type="Pfam" id="PF00520"/>
    </source>
</evidence>
<protein>
    <submittedName>
        <fullName evidence="15">Voltage-gated potassium channel</fullName>
    </submittedName>
</protein>
<evidence type="ECO:0000313" key="16">
    <source>
        <dbReference type="Proteomes" id="UP000253517"/>
    </source>
</evidence>
<evidence type="ECO:0000256" key="5">
    <source>
        <dbReference type="ARBA" id="ARBA00022826"/>
    </source>
</evidence>
<evidence type="ECO:0000256" key="1">
    <source>
        <dbReference type="ARBA" id="ARBA00004141"/>
    </source>
</evidence>
<accession>A0A369A3H5</accession>
<dbReference type="AlphaFoldDB" id="A0A369A3H5"/>
<comment type="caution">
    <text evidence="15">The sequence shown here is derived from an EMBL/GenBank/DDBJ whole genome shotgun (WGS) entry which is preliminary data.</text>
</comment>
<dbReference type="InterPro" id="IPR005821">
    <property type="entry name" value="Ion_trans_dom"/>
</dbReference>
<feature type="transmembrane region" description="Helical" evidence="13">
    <location>
        <begin position="98"/>
        <end position="116"/>
    </location>
</feature>
<keyword evidence="9" id="KW-0406">Ion transport</keyword>
<evidence type="ECO:0000256" key="7">
    <source>
        <dbReference type="ARBA" id="ARBA00022958"/>
    </source>
</evidence>
<evidence type="ECO:0000256" key="2">
    <source>
        <dbReference type="ARBA" id="ARBA00022448"/>
    </source>
</evidence>
<sequence>MRKTYQKLKERCAYLLEPGTAESGWAKAIDVFITLIIIVNLTVLIIDSVPDIPLYYRQNFYLLEVFTVLFFTIEYVLRIWIAPVTEVYSRFKRPRVGFVLSFYGIVDLLAILPFYLNFMFGLNYYYLMVFRLFRIFKLFRYFTALQLLGRVFRAKFQELMFALFFIIIMLIFVSFLMFYVENKAQPEVFRSIPETMWWGIITLTTVGYGDMHPITPVGKFLGGIIALMGIGLFALPAGILAGGFSTELQKIAQEDTEKDSKEASTTCPHCGKQLKE</sequence>
<evidence type="ECO:0000256" key="13">
    <source>
        <dbReference type="SAM" id="Phobius"/>
    </source>
</evidence>
<feature type="transmembrane region" description="Helical" evidence="13">
    <location>
        <begin position="122"/>
        <end position="139"/>
    </location>
</feature>
<evidence type="ECO:0000256" key="11">
    <source>
        <dbReference type="ARBA" id="ARBA00023303"/>
    </source>
</evidence>
<dbReference type="FunFam" id="1.10.287.70:FF:000028">
    <property type="entry name" value="potassium voltage-gated channel subfamily D member 3"/>
    <property type="match status" value="1"/>
</dbReference>
<dbReference type="PANTHER" id="PTHR11537:SF254">
    <property type="entry name" value="POTASSIUM VOLTAGE-GATED CHANNEL PROTEIN SHAB"/>
    <property type="match status" value="1"/>
</dbReference>
<dbReference type="GO" id="GO:0008076">
    <property type="term" value="C:voltage-gated potassium channel complex"/>
    <property type="evidence" value="ECO:0007669"/>
    <property type="project" value="InterPro"/>
</dbReference>
<proteinExistence type="predicted"/>
<keyword evidence="16" id="KW-1185">Reference proteome</keyword>
<name>A0A369A3H5_9FLAO</name>
<evidence type="ECO:0000313" key="15">
    <source>
        <dbReference type="EMBL" id="RCX03755.1"/>
    </source>
</evidence>
<evidence type="ECO:0000256" key="3">
    <source>
        <dbReference type="ARBA" id="ARBA00022538"/>
    </source>
</evidence>
<dbReference type="RefSeq" id="WP_114366118.1">
    <property type="nucleotide sequence ID" value="NZ_BHZF01000002.1"/>
</dbReference>
<comment type="subcellular location">
    <subcellularLocation>
        <location evidence="1">Membrane</location>
        <topology evidence="1">Multi-pass membrane protein</topology>
    </subcellularLocation>
</comment>
<keyword evidence="11 15" id="KW-0407">Ion channel</keyword>
<dbReference type="EMBL" id="QPJS01000002">
    <property type="protein sequence ID" value="RCX03755.1"/>
    <property type="molecule type" value="Genomic_DNA"/>
</dbReference>
<feature type="transmembrane region" description="Helical" evidence="13">
    <location>
        <begin position="220"/>
        <end position="241"/>
    </location>
</feature>
<dbReference type="Proteomes" id="UP000253517">
    <property type="component" value="Unassembled WGS sequence"/>
</dbReference>
<gene>
    <name evidence="15" type="ORF">DES35_102210</name>
</gene>
<reference evidence="15 16" key="1">
    <citation type="submission" date="2018-07" db="EMBL/GenBank/DDBJ databases">
        <title>Genomic Encyclopedia of Type Strains, Phase IV (KMG-IV): sequencing the most valuable type-strain genomes for metagenomic binning, comparative biology and taxonomic classification.</title>
        <authorList>
            <person name="Goeker M."/>
        </authorList>
    </citation>
    <scope>NUCLEOTIDE SEQUENCE [LARGE SCALE GENOMIC DNA]</scope>
    <source>
        <strain evidence="15 16">DSM 21410</strain>
    </source>
</reference>
<keyword evidence="6" id="KW-0851">Voltage-gated channel</keyword>
<dbReference type="PANTHER" id="PTHR11537">
    <property type="entry name" value="VOLTAGE-GATED POTASSIUM CHANNEL"/>
    <property type="match status" value="1"/>
</dbReference>
<feature type="region of interest" description="Disordered" evidence="12">
    <location>
        <begin position="255"/>
        <end position="276"/>
    </location>
</feature>
<dbReference type="PRINTS" id="PR00169">
    <property type="entry name" value="KCHANNEL"/>
</dbReference>
<evidence type="ECO:0000256" key="6">
    <source>
        <dbReference type="ARBA" id="ARBA00022882"/>
    </source>
</evidence>
<evidence type="ECO:0000256" key="12">
    <source>
        <dbReference type="SAM" id="MobiDB-lite"/>
    </source>
</evidence>
<keyword evidence="10 13" id="KW-0472">Membrane</keyword>
<organism evidence="15 16">
    <name type="scientific">Schleiferia thermophila</name>
    <dbReference type="NCBI Taxonomy" id="884107"/>
    <lineage>
        <taxon>Bacteria</taxon>
        <taxon>Pseudomonadati</taxon>
        <taxon>Bacteroidota</taxon>
        <taxon>Flavobacteriia</taxon>
        <taxon>Flavobacteriales</taxon>
        <taxon>Schleiferiaceae</taxon>
        <taxon>Schleiferia</taxon>
    </lineage>
</organism>
<evidence type="ECO:0000256" key="8">
    <source>
        <dbReference type="ARBA" id="ARBA00022989"/>
    </source>
</evidence>
<dbReference type="InterPro" id="IPR027359">
    <property type="entry name" value="Volt_channel_dom_sf"/>
</dbReference>
<evidence type="ECO:0000256" key="9">
    <source>
        <dbReference type="ARBA" id="ARBA00023065"/>
    </source>
</evidence>
<dbReference type="Gene3D" id="1.10.287.70">
    <property type="match status" value="1"/>
</dbReference>
<feature type="domain" description="Ion transport" evidence="14">
    <location>
        <begin position="27"/>
        <end position="247"/>
    </location>
</feature>
<evidence type="ECO:0000256" key="10">
    <source>
        <dbReference type="ARBA" id="ARBA00023136"/>
    </source>
</evidence>
<dbReference type="Gene3D" id="1.20.120.350">
    <property type="entry name" value="Voltage-gated potassium channels. Chain C"/>
    <property type="match status" value="1"/>
</dbReference>
<dbReference type="GO" id="GO:0001508">
    <property type="term" value="P:action potential"/>
    <property type="evidence" value="ECO:0007669"/>
    <property type="project" value="TreeGrafter"/>
</dbReference>
<feature type="transmembrane region" description="Helical" evidence="13">
    <location>
        <begin position="58"/>
        <end position="77"/>
    </location>
</feature>
<keyword evidence="8 13" id="KW-1133">Transmembrane helix</keyword>
<evidence type="ECO:0000256" key="4">
    <source>
        <dbReference type="ARBA" id="ARBA00022692"/>
    </source>
</evidence>
<keyword evidence="3" id="KW-0633">Potassium transport</keyword>
<keyword evidence="7" id="KW-0630">Potassium</keyword>
<keyword evidence="4 13" id="KW-0812">Transmembrane</keyword>
<keyword evidence="5" id="KW-0631">Potassium channel</keyword>
<keyword evidence="2" id="KW-0813">Transport</keyword>
<feature type="transmembrane region" description="Helical" evidence="13">
    <location>
        <begin position="159"/>
        <end position="180"/>
    </location>
</feature>
<feature type="transmembrane region" description="Helical" evidence="13">
    <location>
        <begin position="28"/>
        <end position="46"/>
    </location>
</feature>
<dbReference type="Pfam" id="PF00520">
    <property type="entry name" value="Ion_trans"/>
    <property type="match status" value="1"/>
</dbReference>
<dbReference type="SUPFAM" id="SSF81324">
    <property type="entry name" value="Voltage-gated potassium channels"/>
    <property type="match status" value="1"/>
</dbReference>
<dbReference type="GO" id="GO:0005249">
    <property type="term" value="F:voltage-gated potassium channel activity"/>
    <property type="evidence" value="ECO:0007669"/>
    <property type="project" value="InterPro"/>
</dbReference>